<dbReference type="OrthoDB" id="93800at2157"/>
<dbReference type="Proteomes" id="UP000437065">
    <property type="component" value="Unassembled WGS sequence"/>
</dbReference>
<accession>A0A6B0T3Y0</accession>
<dbReference type="Pfam" id="PF03683">
    <property type="entry name" value="UPF0175"/>
    <property type="match status" value="1"/>
</dbReference>
<evidence type="ECO:0000313" key="2">
    <source>
        <dbReference type="Proteomes" id="UP000437065"/>
    </source>
</evidence>
<evidence type="ECO:0000313" key="1">
    <source>
        <dbReference type="EMBL" id="MXR43020.1"/>
    </source>
</evidence>
<dbReference type="InterPro" id="IPR005368">
    <property type="entry name" value="UPF0175"/>
</dbReference>
<sequence length="76" mass="8486">MATDRRRNAVEDKQELATTIGLYVLGEISLGKAAERTGVTRWEMEEILQEAGVELRLGPQSIDELEDEVDVALDLE</sequence>
<keyword evidence="2" id="KW-1185">Reference proteome</keyword>
<organism evidence="1 2">
    <name type="scientific">Halobaculum saliterrae</name>
    <dbReference type="NCBI Taxonomy" id="2073113"/>
    <lineage>
        <taxon>Archaea</taxon>
        <taxon>Methanobacteriati</taxon>
        <taxon>Methanobacteriota</taxon>
        <taxon>Stenosarchaea group</taxon>
        <taxon>Halobacteria</taxon>
        <taxon>Halobacteriales</taxon>
        <taxon>Haloferacaceae</taxon>
        <taxon>Halobaculum</taxon>
    </lineage>
</organism>
<dbReference type="AlphaFoldDB" id="A0A6B0T3Y0"/>
<dbReference type="RefSeq" id="WP_159670450.1">
    <property type="nucleotide sequence ID" value="NZ_WUUS01000012.1"/>
</dbReference>
<protein>
    <submittedName>
        <fullName evidence="1">Uncharacterized protein</fullName>
    </submittedName>
</protein>
<gene>
    <name evidence="1" type="ORF">GRX01_16945</name>
</gene>
<comment type="caution">
    <text evidence="1">The sequence shown here is derived from an EMBL/GenBank/DDBJ whole genome shotgun (WGS) entry which is preliminary data.</text>
</comment>
<dbReference type="EMBL" id="WUUS01000012">
    <property type="protein sequence ID" value="MXR43020.1"/>
    <property type="molecule type" value="Genomic_DNA"/>
</dbReference>
<proteinExistence type="predicted"/>
<name>A0A6B0T3Y0_9EURY</name>
<reference evidence="1 2" key="1">
    <citation type="submission" date="2019-12" db="EMBL/GenBank/DDBJ databases">
        <title>Isolation and characterization of three novel carbon monoxide-oxidizing members of Halobacteria from salione crusts and soils.</title>
        <authorList>
            <person name="Myers M.R."/>
            <person name="King G.M."/>
        </authorList>
    </citation>
    <scope>NUCLEOTIDE SEQUENCE [LARGE SCALE GENOMIC DNA]</scope>
    <source>
        <strain evidence="1 2">WSA2</strain>
    </source>
</reference>